<name>A0AAV3TY67_9ALTE</name>
<dbReference type="InterPro" id="IPR029045">
    <property type="entry name" value="ClpP/crotonase-like_dom_sf"/>
</dbReference>
<comment type="caution">
    <text evidence="3">The sequence shown here is derived from an EMBL/GenBank/DDBJ whole genome shotgun (WGS) entry which is preliminary data.</text>
</comment>
<organism evidence="3 4">
    <name type="scientific">Halioxenophilus aromaticivorans</name>
    <dbReference type="NCBI Taxonomy" id="1306992"/>
    <lineage>
        <taxon>Bacteria</taxon>
        <taxon>Pseudomonadati</taxon>
        <taxon>Pseudomonadota</taxon>
        <taxon>Gammaproteobacteria</taxon>
        <taxon>Alteromonadales</taxon>
        <taxon>Alteromonadaceae</taxon>
        <taxon>Halioxenophilus</taxon>
    </lineage>
</organism>
<dbReference type="Gene3D" id="1.10.12.10">
    <property type="entry name" value="Lyase 2-enoyl-coa Hydratase, Chain A, domain 2"/>
    <property type="match status" value="1"/>
</dbReference>
<dbReference type="InterPro" id="IPR001753">
    <property type="entry name" value="Enoyl-CoA_hydra/iso"/>
</dbReference>
<dbReference type="GO" id="GO:0003824">
    <property type="term" value="F:catalytic activity"/>
    <property type="evidence" value="ECO:0007669"/>
    <property type="project" value="InterPro"/>
</dbReference>
<gene>
    <name evidence="3" type="ORF">GCM10025791_04420</name>
</gene>
<dbReference type="PROSITE" id="PS00166">
    <property type="entry name" value="ENOYL_COA_HYDRATASE"/>
    <property type="match status" value="1"/>
</dbReference>
<dbReference type="InterPro" id="IPR014748">
    <property type="entry name" value="Enoyl-CoA_hydra_C"/>
</dbReference>
<dbReference type="EMBL" id="BAABLX010000004">
    <property type="protein sequence ID" value="GAA4931415.1"/>
    <property type="molecule type" value="Genomic_DNA"/>
</dbReference>
<accession>A0AAV3TY67</accession>
<dbReference type="CDD" id="cd06558">
    <property type="entry name" value="crotonase-like"/>
    <property type="match status" value="1"/>
</dbReference>
<dbReference type="PANTHER" id="PTHR42964">
    <property type="entry name" value="ENOYL-COA HYDRATASE"/>
    <property type="match status" value="1"/>
</dbReference>
<dbReference type="InterPro" id="IPR051683">
    <property type="entry name" value="Enoyl-CoA_Hydratase/Isomerase"/>
</dbReference>
<dbReference type="InterPro" id="IPR018376">
    <property type="entry name" value="Enoyl-CoA_hyd/isom_CS"/>
</dbReference>
<dbReference type="Pfam" id="PF00378">
    <property type="entry name" value="ECH_1"/>
    <property type="match status" value="1"/>
</dbReference>
<evidence type="ECO:0000313" key="4">
    <source>
        <dbReference type="Proteomes" id="UP001409585"/>
    </source>
</evidence>
<dbReference type="PANTHER" id="PTHR42964:SF1">
    <property type="entry name" value="POLYKETIDE BIOSYNTHESIS ENOYL-COA HYDRATASE PKSH-RELATED"/>
    <property type="match status" value="1"/>
</dbReference>
<dbReference type="SUPFAM" id="SSF52096">
    <property type="entry name" value="ClpP/crotonase"/>
    <property type="match status" value="1"/>
</dbReference>
<protein>
    <submittedName>
        <fullName evidence="3">Enoyl-CoA hydratase/isomerase family protein</fullName>
    </submittedName>
</protein>
<comment type="similarity">
    <text evidence="1 2">Belongs to the enoyl-CoA hydratase/isomerase family.</text>
</comment>
<dbReference type="RefSeq" id="WP_345416380.1">
    <property type="nucleotide sequence ID" value="NZ_AP031496.1"/>
</dbReference>
<evidence type="ECO:0000256" key="1">
    <source>
        <dbReference type="ARBA" id="ARBA00005254"/>
    </source>
</evidence>
<dbReference type="Proteomes" id="UP001409585">
    <property type="component" value="Unassembled WGS sequence"/>
</dbReference>
<dbReference type="AlphaFoldDB" id="A0AAV3TY67"/>
<reference evidence="4" key="1">
    <citation type="journal article" date="2019" name="Int. J. Syst. Evol. Microbiol.">
        <title>The Global Catalogue of Microorganisms (GCM) 10K type strain sequencing project: providing services to taxonomists for standard genome sequencing and annotation.</title>
        <authorList>
            <consortium name="The Broad Institute Genomics Platform"/>
            <consortium name="The Broad Institute Genome Sequencing Center for Infectious Disease"/>
            <person name="Wu L."/>
            <person name="Ma J."/>
        </authorList>
    </citation>
    <scope>NUCLEOTIDE SEQUENCE [LARGE SCALE GENOMIC DNA]</scope>
    <source>
        <strain evidence="4">JCM 19134</strain>
    </source>
</reference>
<keyword evidence="4" id="KW-1185">Reference proteome</keyword>
<sequence length="256" mass="28016">MSVVLYAVANRTATLTINRPEQRNALSDDVFDGLLRGLRKAKKDDSVRVVVLAGAGDKAFCAGGDLKQMNEDADNYMAHYSKAKLASLFRALWTLGKPTIAKVQGYCLAGGMGVALACDFVVASEKAVFGIPEVKVGLWPYMITVPILHALPPKVALRLMLTGRRVSAEEGHRLGFVSDLVAHDDLDNTIDLLVKELCSTAPQSVHMGRTAFYTVLNHDMESRLRMLEAALSVNATFPDAKEGMTAFSEKRKPYWE</sequence>
<evidence type="ECO:0000313" key="3">
    <source>
        <dbReference type="EMBL" id="GAA4931415.1"/>
    </source>
</evidence>
<dbReference type="Gene3D" id="3.90.226.10">
    <property type="entry name" value="2-enoyl-CoA Hydratase, Chain A, domain 1"/>
    <property type="match status" value="1"/>
</dbReference>
<evidence type="ECO:0000256" key="2">
    <source>
        <dbReference type="RuleBase" id="RU003707"/>
    </source>
</evidence>
<proteinExistence type="inferred from homology"/>